<reference evidence="2 3" key="1">
    <citation type="submission" date="2013-02" db="EMBL/GenBank/DDBJ databases">
        <title>Genome sequence of Candida maltosa Xu316, a potential industrial strain for xylitol and ethanol production.</title>
        <authorList>
            <person name="Yu J."/>
            <person name="Wang Q."/>
            <person name="Geng X."/>
            <person name="Bao W."/>
            <person name="He P."/>
            <person name="Cai J."/>
        </authorList>
    </citation>
    <scope>NUCLEOTIDE SEQUENCE [LARGE SCALE GENOMIC DNA]</scope>
    <source>
        <strain evidence="3">Xu316</strain>
    </source>
</reference>
<sequence length="159" mass="18565">MNPKLSILYFLVLLTPILGALQNLFLYVKSNNHSINNWYLYTNKEGNGINYFYLAEHKASKLTYDNKKDYIYQQVNPHTKYDFLIRNNILQLSIFNPYKVTIKSNGELQFNGANDLYAVKNINDPTKFSNNNYAIVYYKNKKNVPKGAIPVDIYAKYVQ</sequence>
<comment type="caution">
    <text evidence="2">The sequence shown here is derived from an EMBL/GenBank/DDBJ whole genome shotgun (WGS) entry which is preliminary data.</text>
</comment>
<organism evidence="2 3">
    <name type="scientific">Candida maltosa (strain Xu316)</name>
    <name type="common">Yeast</name>
    <dbReference type="NCBI Taxonomy" id="1245528"/>
    <lineage>
        <taxon>Eukaryota</taxon>
        <taxon>Fungi</taxon>
        <taxon>Dikarya</taxon>
        <taxon>Ascomycota</taxon>
        <taxon>Saccharomycotina</taxon>
        <taxon>Pichiomycetes</taxon>
        <taxon>Debaryomycetaceae</taxon>
        <taxon>Candida/Lodderomyces clade</taxon>
        <taxon>Candida</taxon>
    </lineage>
</organism>
<dbReference type="OMA" id="IGDPINY"/>
<gene>
    <name evidence="2" type="ORF">G210_2731</name>
</gene>
<name>M3JX56_CANMX</name>
<dbReference type="Proteomes" id="UP000011777">
    <property type="component" value="Unassembled WGS sequence"/>
</dbReference>
<dbReference type="HOGENOM" id="CLU_083354_1_0_1"/>
<keyword evidence="1" id="KW-0732">Signal</keyword>
<dbReference type="EMBL" id="AOGT01001770">
    <property type="protein sequence ID" value="EMG46994.1"/>
    <property type="molecule type" value="Genomic_DNA"/>
</dbReference>
<protein>
    <recommendedName>
        <fullName evidence="4">Cell wall protein</fullName>
    </recommendedName>
</protein>
<accession>M3JX56</accession>
<keyword evidence="3" id="KW-1185">Reference proteome</keyword>
<dbReference type="STRING" id="1245528.M3JX56"/>
<evidence type="ECO:0008006" key="4">
    <source>
        <dbReference type="Google" id="ProtNLM"/>
    </source>
</evidence>
<dbReference type="OrthoDB" id="4018368at2759"/>
<feature type="signal peptide" evidence="1">
    <location>
        <begin position="1"/>
        <end position="19"/>
    </location>
</feature>
<feature type="chain" id="PRO_5004035446" description="Cell wall protein" evidence="1">
    <location>
        <begin position="20"/>
        <end position="159"/>
    </location>
</feature>
<evidence type="ECO:0000313" key="3">
    <source>
        <dbReference type="Proteomes" id="UP000011777"/>
    </source>
</evidence>
<evidence type="ECO:0000256" key="1">
    <source>
        <dbReference type="SAM" id="SignalP"/>
    </source>
</evidence>
<proteinExistence type="predicted"/>
<dbReference type="AlphaFoldDB" id="M3JX56"/>
<evidence type="ECO:0000313" key="2">
    <source>
        <dbReference type="EMBL" id="EMG46994.1"/>
    </source>
</evidence>